<feature type="chain" id="PRO_5026699786" evidence="2">
    <location>
        <begin position="20"/>
        <end position="159"/>
    </location>
</feature>
<evidence type="ECO:0000313" key="5">
    <source>
        <dbReference type="Proteomes" id="UP000483362"/>
    </source>
</evidence>
<protein>
    <submittedName>
        <fullName evidence="4">Porin family protein</fullName>
    </submittedName>
</protein>
<dbReference type="Proteomes" id="UP000483362">
    <property type="component" value="Unassembled WGS sequence"/>
</dbReference>
<dbReference type="AlphaFoldDB" id="A0A6L5X995"/>
<name>A0A6L5X995_9BACT</name>
<dbReference type="Pfam" id="PF13505">
    <property type="entry name" value="OMP_b-brl"/>
    <property type="match status" value="1"/>
</dbReference>
<reference evidence="4 5" key="1">
    <citation type="submission" date="2019-08" db="EMBL/GenBank/DDBJ databases">
        <title>In-depth cultivation of the pig gut microbiome towards novel bacterial diversity and tailored functional studies.</title>
        <authorList>
            <person name="Wylensek D."/>
            <person name="Hitch T.C.A."/>
            <person name="Clavel T."/>
        </authorList>
    </citation>
    <scope>NUCLEOTIDE SEQUENCE [LARGE SCALE GENOMIC DNA]</scope>
    <source>
        <strain evidence="4 5">Oil-RF-744-WCA-WT-10</strain>
    </source>
</reference>
<evidence type="ECO:0000256" key="1">
    <source>
        <dbReference type="ARBA" id="ARBA00022729"/>
    </source>
</evidence>
<keyword evidence="5" id="KW-1185">Reference proteome</keyword>
<feature type="signal peptide" evidence="2">
    <location>
        <begin position="1"/>
        <end position="19"/>
    </location>
</feature>
<dbReference type="InterPro" id="IPR027385">
    <property type="entry name" value="Beta-barrel_OMP"/>
</dbReference>
<gene>
    <name evidence="4" type="ORF">FYJ29_03890</name>
</gene>
<sequence>MKNTIISLLLAMAGVAAQAQVGDWSVGAQMNFGSKNSMAGIGAQVQVEIAQHLRVAPEFIYYFKDNGVKDYNVNLNAQYVIGTGAPGLNVYPIAGLTYAHFSEDALYGSDTFNRVGANVGCGVEYNISGSPISFFAEERVQILKDWTQSVTTFGIKYKF</sequence>
<accession>A0A6L5X995</accession>
<keyword evidence="1 2" id="KW-0732">Signal</keyword>
<evidence type="ECO:0000256" key="2">
    <source>
        <dbReference type="SAM" id="SignalP"/>
    </source>
</evidence>
<evidence type="ECO:0000313" key="4">
    <source>
        <dbReference type="EMBL" id="MSS16910.1"/>
    </source>
</evidence>
<dbReference type="RefSeq" id="WP_154328370.1">
    <property type="nucleotide sequence ID" value="NZ_CP045696.1"/>
</dbReference>
<feature type="domain" description="Outer membrane protein beta-barrel" evidence="3">
    <location>
        <begin position="7"/>
        <end position="159"/>
    </location>
</feature>
<organism evidence="4 5">
    <name type="scientific">Sodaliphilus pleomorphus</name>
    <dbReference type="NCBI Taxonomy" id="2606626"/>
    <lineage>
        <taxon>Bacteria</taxon>
        <taxon>Pseudomonadati</taxon>
        <taxon>Bacteroidota</taxon>
        <taxon>Bacteroidia</taxon>
        <taxon>Bacteroidales</taxon>
        <taxon>Muribaculaceae</taxon>
        <taxon>Sodaliphilus</taxon>
    </lineage>
</organism>
<proteinExistence type="predicted"/>
<dbReference type="Gene3D" id="2.40.160.20">
    <property type="match status" value="1"/>
</dbReference>
<dbReference type="InterPro" id="IPR011250">
    <property type="entry name" value="OMP/PagP_B-barrel"/>
</dbReference>
<dbReference type="SUPFAM" id="SSF56925">
    <property type="entry name" value="OMPA-like"/>
    <property type="match status" value="1"/>
</dbReference>
<dbReference type="EMBL" id="VULT01000004">
    <property type="protein sequence ID" value="MSS16910.1"/>
    <property type="molecule type" value="Genomic_DNA"/>
</dbReference>
<comment type="caution">
    <text evidence="4">The sequence shown here is derived from an EMBL/GenBank/DDBJ whole genome shotgun (WGS) entry which is preliminary data.</text>
</comment>
<evidence type="ECO:0000259" key="3">
    <source>
        <dbReference type="Pfam" id="PF13505"/>
    </source>
</evidence>